<proteinExistence type="predicted"/>
<dbReference type="AlphaFoldDB" id="A0AA87LSS6"/>
<gene>
    <name evidence="1" type="ORF">A1A1_16775</name>
</gene>
<organism evidence="1 2">
    <name type="scientific">Planococcus antarcticus DSM 14505</name>
    <dbReference type="NCBI Taxonomy" id="1185653"/>
    <lineage>
        <taxon>Bacteria</taxon>
        <taxon>Bacillati</taxon>
        <taxon>Bacillota</taxon>
        <taxon>Bacilli</taxon>
        <taxon>Bacillales</taxon>
        <taxon>Caryophanaceae</taxon>
        <taxon>Planococcus</taxon>
    </lineage>
</organism>
<dbReference type="EMBL" id="AJYB01000080">
    <property type="protein sequence ID" value="EIM05337.1"/>
    <property type="molecule type" value="Genomic_DNA"/>
</dbReference>
<name>A0AA87LSS6_9BACL</name>
<sequence>MKLTLDHQRVWDKLRMLPDGERILGTDLQFECGIDDERTLKRVMDDLRSACLFVSGSKSKPMGYCEIRTVKELDSYLKKRRQEHAGELRKLDEMERQWYDAQSERMRLHDEAE</sequence>
<comment type="caution">
    <text evidence="1">The sequence shown here is derived from an EMBL/GenBank/DDBJ whole genome shotgun (WGS) entry which is preliminary data.</text>
</comment>
<dbReference type="RefSeq" id="WP_006831303.1">
    <property type="nucleotide sequence ID" value="NZ_AJYB01000080.1"/>
</dbReference>
<dbReference type="Proteomes" id="UP000004725">
    <property type="component" value="Unassembled WGS sequence"/>
</dbReference>
<reference evidence="1 2" key="1">
    <citation type="journal article" date="2012" name="J. Bacteriol.">
        <title>Genome Sequence of the Antarctic Psychrophile Bacterium Planococcus antarcticus DSM 14505.</title>
        <authorList>
            <person name="Margolles A."/>
            <person name="Gueimonde M."/>
            <person name="Sanchez B."/>
        </authorList>
    </citation>
    <scope>NUCLEOTIDE SEQUENCE [LARGE SCALE GENOMIC DNA]</scope>
    <source>
        <strain evidence="1 2">DSM 14505</strain>
    </source>
</reference>
<accession>A0AA87LSS6</accession>
<evidence type="ECO:0000313" key="2">
    <source>
        <dbReference type="Proteomes" id="UP000004725"/>
    </source>
</evidence>
<protein>
    <submittedName>
        <fullName evidence="1">Uncharacterized protein</fullName>
    </submittedName>
</protein>
<evidence type="ECO:0000313" key="1">
    <source>
        <dbReference type="EMBL" id="EIM05337.1"/>
    </source>
</evidence>